<feature type="region of interest" description="Disordered" evidence="1">
    <location>
        <begin position="1"/>
        <end position="61"/>
    </location>
</feature>
<dbReference type="AlphaFoldDB" id="A0A9P7EVB9"/>
<dbReference type="OrthoDB" id="2693510at2759"/>
<organism evidence="2 3">
    <name type="scientific">Suillus discolor</name>
    <dbReference type="NCBI Taxonomy" id="1912936"/>
    <lineage>
        <taxon>Eukaryota</taxon>
        <taxon>Fungi</taxon>
        <taxon>Dikarya</taxon>
        <taxon>Basidiomycota</taxon>
        <taxon>Agaricomycotina</taxon>
        <taxon>Agaricomycetes</taxon>
        <taxon>Agaricomycetidae</taxon>
        <taxon>Boletales</taxon>
        <taxon>Suillineae</taxon>
        <taxon>Suillaceae</taxon>
        <taxon>Suillus</taxon>
    </lineage>
</organism>
<evidence type="ECO:0000313" key="2">
    <source>
        <dbReference type="EMBL" id="KAG2091229.1"/>
    </source>
</evidence>
<protein>
    <recommendedName>
        <fullName evidence="4">Fungal STAND N-terminal Goodbye domain-containing protein</fullName>
    </recommendedName>
</protein>
<evidence type="ECO:0008006" key="4">
    <source>
        <dbReference type="Google" id="ProtNLM"/>
    </source>
</evidence>
<dbReference type="RefSeq" id="XP_041286486.1">
    <property type="nucleotide sequence ID" value="XM_041443769.1"/>
</dbReference>
<reference evidence="2" key="1">
    <citation type="journal article" date="2020" name="New Phytol.">
        <title>Comparative genomics reveals dynamic genome evolution in host specialist ectomycorrhizal fungi.</title>
        <authorList>
            <person name="Lofgren L.A."/>
            <person name="Nguyen N.H."/>
            <person name="Vilgalys R."/>
            <person name="Ruytinx J."/>
            <person name="Liao H.L."/>
            <person name="Branco S."/>
            <person name="Kuo A."/>
            <person name="LaButti K."/>
            <person name="Lipzen A."/>
            <person name="Andreopoulos W."/>
            <person name="Pangilinan J."/>
            <person name="Riley R."/>
            <person name="Hundley H."/>
            <person name="Na H."/>
            <person name="Barry K."/>
            <person name="Grigoriev I.V."/>
            <person name="Stajich J.E."/>
            <person name="Kennedy P.G."/>
        </authorList>
    </citation>
    <scope>NUCLEOTIDE SEQUENCE</scope>
    <source>
        <strain evidence="2">FC423</strain>
    </source>
</reference>
<proteinExistence type="predicted"/>
<sequence>MDENNPPQKKRWEWLKPHSDPHSVEDRGRKAASQDDLTPSPSEANREQSSNSGIVEAEHLDPKVVNERITNATKGVAGIGQVPTIVKDTSSTIKNLPSVSDTINLFSALLRPLKAFDSIANEIANVHPYAKVALSIFTCASKMILDQADRDVAVSSLLSKISEVYTFITEGEELAKIQSMLAIYGKIAQQMLECADFISHYSEMKSAWIRLGKHVFGEMDATIQSYSNVLDSLMQQF</sequence>
<evidence type="ECO:0000313" key="3">
    <source>
        <dbReference type="Proteomes" id="UP000823399"/>
    </source>
</evidence>
<comment type="caution">
    <text evidence="2">The sequence shown here is derived from an EMBL/GenBank/DDBJ whole genome shotgun (WGS) entry which is preliminary data.</text>
</comment>
<feature type="compositionally biased region" description="Polar residues" evidence="1">
    <location>
        <begin position="35"/>
        <end position="53"/>
    </location>
</feature>
<dbReference type="Proteomes" id="UP000823399">
    <property type="component" value="Unassembled WGS sequence"/>
</dbReference>
<dbReference type="EMBL" id="JABBWM010000098">
    <property type="protein sequence ID" value="KAG2091229.1"/>
    <property type="molecule type" value="Genomic_DNA"/>
</dbReference>
<dbReference type="GeneID" id="64706028"/>
<accession>A0A9P7EVB9</accession>
<keyword evidence="3" id="KW-1185">Reference proteome</keyword>
<evidence type="ECO:0000256" key="1">
    <source>
        <dbReference type="SAM" id="MobiDB-lite"/>
    </source>
</evidence>
<name>A0A9P7EVB9_9AGAM</name>
<feature type="compositionally biased region" description="Basic and acidic residues" evidence="1">
    <location>
        <begin position="10"/>
        <end position="33"/>
    </location>
</feature>
<gene>
    <name evidence="2" type="ORF">F5147DRAFT_823336</name>
</gene>